<evidence type="ECO:0000256" key="1">
    <source>
        <dbReference type="SAM" id="MobiDB-lite"/>
    </source>
</evidence>
<gene>
    <name evidence="3" type="ORF">VM95_12850</name>
</gene>
<dbReference type="PATRIC" id="fig|359131.3.peg.2771"/>
<dbReference type="Proteomes" id="UP000033699">
    <property type="component" value="Unassembled WGS sequence"/>
</dbReference>
<dbReference type="RefSeq" id="WP_045695728.1">
    <property type="nucleotide sequence ID" value="NZ_JZKH01000021.1"/>
</dbReference>
<proteinExistence type="predicted"/>
<feature type="compositionally biased region" description="Low complexity" evidence="1">
    <location>
        <begin position="21"/>
        <end position="32"/>
    </location>
</feature>
<feature type="region of interest" description="Disordered" evidence="1">
    <location>
        <begin position="1"/>
        <end position="74"/>
    </location>
</feature>
<sequence length="384" mass="40381">MTDTPGWASPGSSEPSRDGARPPADAPAAVPGPSAPPQTTPQAPVRGSQYGQARPGGRGPSAWSAPRGPRPGVIPLRPLGIGELLDGAVTTVRRYWRTVLTLSLGFAVLQQAGVVAVELALAKGKTGDNTQFTTTFATLPLTLLLGALAAALLTVVVSRAVLGRPVTAGEAWREARPRLLQLLGLTTLTALLSAGVMLLGFTPWYLYDRGGSVSFGTAALLFLVGLMTLPVGFWLWIRFSLAAPALMLEKQGVLTALSRSRRLVGGAWWRVLGISLVARLFALVATMVIAMPFRILGFLLGFADLNRQASFDGTLNESTAMLITDAVAGLLASTLTIPFLAVVGVLVYIDQRIRREALDIELARAAALPEQDAAPADRPAPAGR</sequence>
<reference evidence="3 4" key="1">
    <citation type="submission" date="2015-02" db="EMBL/GenBank/DDBJ databases">
        <authorList>
            <person name="Ju K.-S."/>
            <person name="Doroghazi J.R."/>
            <person name="Metcalf W."/>
        </authorList>
    </citation>
    <scope>NUCLEOTIDE SEQUENCE [LARGE SCALE GENOMIC DNA]</scope>
    <source>
        <strain evidence="3 4">ATCC 31215</strain>
    </source>
</reference>
<organism evidence="3 4">
    <name type="scientific">Streptomyces rubellomurinus (strain ATCC 31215)</name>
    <dbReference type="NCBI Taxonomy" id="359131"/>
    <lineage>
        <taxon>Bacteria</taxon>
        <taxon>Bacillati</taxon>
        <taxon>Actinomycetota</taxon>
        <taxon>Actinomycetes</taxon>
        <taxon>Kitasatosporales</taxon>
        <taxon>Streptomycetaceae</taxon>
        <taxon>Streptomyces</taxon>
    </lineage>
</organism>
<name>A0A0F2TF25_STRR3</name>
<feature type="transmembrane region" description="Helical" evidence="2">
    <location>
        <begin position="213"/>
        <end position="237"/>
    </location>
</feature>
<feature type="transmembrane region" description="Helical" evidence="2">
    <location>
        <begin position="267"/>
        <end position="300"/>
    </location>
</feature>
<dbReference type="PANTHER" id="PTHR33133:SF1">
    <property type="entry name" value="EXPRESSED PROTEIN-RELATED"/>
    <property type="match status" value="1"/>
</dbReference>
<feature type="transmembrane region" description="Helical" evidence="2">
    <location>
        <begin position="320"/>
        <end position="349"/>
    </location>
</feature>
<keyword evidence="2" id="KW-1133">Transmembrane helix</keyword>
<accession>A0A0F2TF25</accession>
<feature type="transmembrane region" description="Helical" evidence="2">
    <location>
        <begin position="99"/>
        <end position="121"/>
    </location>
</feature>
<keyword evidence="2" id="KW-0472">Membrane</keyword>
<evidence type="ECO:0000313" key="4">
    <source>
        <dbReference type="Proteomes" id="UP000033699"/>
    </source>
</evidence>
<keyword evidence="4" id="KW-1185">Reference proteome</keyword>
<feature type="transmembrane region" description="Helical" evidence="2">
    <location>
        <begin position="141"/>
        <end position="162"/>
    </location>
</feature>
<dbReference type="OrthoDB" id="121140at2"/>
<comment type="caution">
    <text evidence="3">The sequence shown here is derived from an EMBL/GenBank/DDBJ whole genome shotgun (WGS) entry which is preliminary data.</text>
</comment>
<dbReference type="PANTHER" id="PTHR33133">
    <property type="entry name" value="OS08G0107100 PROTEIN-RELATED"/>
    <property type="match status" value="1"/>
</dbReference>
<evidence type="ECO:0000256" key="2">
    <source>
        <dbReference type="SAM" id="Phobius"/>
    </source>
</evidence>
<keyword evidence="2" id="KW-0812">Transmembrane</keyword>
<evidence type="ECO:0008006" key="5">
    <source>
        <dbReference type="Google" id="ProtNLM"/>
    </source>
</evidence>
<dbReference type="EMBL" id="JZKH01000021">
    <property type="protein sequence ID" value="KJS61739.1"/>
    <property type="molecule type" value="Genomic_DNA"/>
</dbReference>
<evidence type="ECO:0000313" key="3">
    <source>
        <dbReference type="EMBL" id="KJS61739.1"/>
    </source>
</evidence>
<protein>
    <recommendedName>
        <fullName evidence="5">Glycerophosphoryl diester phosphodiesterase membrane domain-containing protein</fullName>
    </recommendedName>
</protein>
<feature type="transmembrane region" description="Helical" evidence="2">
    <location>
        <begin position="182"/>
        <end position="207"/>
    </location>
</feature>
<dbReference type="AlphaFoldDB" id="A0A0F2TF25"/>